<name>A0ABZ3INP3_9FIRM</name>
<dbReference type="SUPFAM" id="SSF46689">
    <property type="entry name" value="Homeodomain-like"/>
    <property type="match status" value="1"/>
</dbReference>
<dbReference type="Gene3D" id="1.10.357.10">
    <property type="entry name" value="Tetracycline Repressor, domain 2"/>
    <property type="match status" value="1"/>
</dbReference>
<dbReference type="InterPro" id="IPR009057">
    <property type="entry name" value="Homeodomain-like_sf"/>
</dbReference>
<evidence type="ECO:0000256" key="1">
    <source>
        <dbReference type="ARBA" id="ARBA00023125"/>
    </source>
</evidence>
<keyword evidence="5" id="KW-1185">Reference proteome</keyword>
<feature type="DNA-binding region" description="H-T-H motif" evidence="2">
    <location>
        <begin position="32"/>
        <end position="51"/>
    </location>
</feature>
<proteinExistence type="predicted"/>
<dbReference type="InterPro" id="IPR050624">
    <property type="entry name" value="HTH-type_Tx_Regulator"/>
</dbReference>
<keyword evidence="1 2" id="KW-0238">DNA-binding</keyword>
<evidence type="ECO:0000313" key="5">
    <source>
        <dbReference type="Proteomes" id="UP000216752"/>
    </source>
</evidence>
<dbReference type="PROSITE" id="PS50977">
    <property type="entry name" value="HTH_TETR_2"/>
    <property type="match status" value="1"/>
</dbReference>
<dbReference type="Proteomes" id="UP000216752">
    <property type="component" value="Chromosome"/>
</dbReference>
<dbReference type="Pfam" id="PF00440">
    <property type="entry name" value="TetR_N"/>
    <property type="match status" value="1"/>
</dbReference>
<organism evidence="4 5">
    <name type="scientific">Sporomusa silvacetica DSM 10669</name>
    <dbReference type="NCBI Taxonomy" id="1123289"/>
    <lineage>
        <taxon>Bacteria</taxon>
        <taxon>Bacillati</taxon>
        <taxon>Bacillota</taxon>
        <taxon>Negativicutes</taxon>
        <taxon>Selenomonadales</taxon>
        <taxon>Sporomusaceae</taxon>
        <taxon>Sporomusa</taxon>
    </lineage>
</organism>
<dbReference type="SUPFAM" id="SSF48498">
    <property type="entry name" value="Tetracyclin repressor-like, C-terminal domain"/>
    <property type="match status" value="1"/>
</dbReference>
<dbReference type="Gene3D" id="1.10.10.60">
    <property type="entry name" value="Homeodomain-like"/>
    <property type="match status" value="1"/>
</dbReference>
<protein>
    <submittedName>
        <fullName evidence="4">Fatty acid metabolism regulator protein</fullName>
    </submittedName>
</protein>
<evidence type="ECO:0000256" key="2">
    <source>
        <dbReference type="PROSITE-ProRule" id="PRU00335"/>
    </source>
</evidence>
<dbReference type="PANTHER" id="PTHR43479:SF11">
    <property type="entry name" value="ACREF_ENVCD OPERON REPRESSOR-RELATED"/>
    <property type="match status" value="1"/>
</dbReference>
<dbReference type="Pfam" id="PF08359">
    <property type="entry name" value="TetR_C_4"/>
    <property type="match status" value="1"/>
</dbReference>
<dbReference type="PROSITE" id="PS01081">
    <property type="entry name" value="HTH_TETR_1"/>
    <property type="match status" value="1"/>
</dbReference>
<sequence length="200" mass="22623">MSNNASKFLHRKENVILTAIEIIDDLGIQGLSTREIAKRQGISEGTLFRHFKSKNEIVLDMLDYFSKYDSDIFQSVKLKGLKMKEAIVFLVDSYVTYYENYPAITAVTQIYGVLLSEPDFVDRIKSILCSRKNFLKDVIEEGKKAGEINPEVDSGIVADIIIGTFGNICLEWRLNGRNFSLRSKTLMAINMILGGLSRLK</sequence>
<dbReference type="InterPro" id="IPR013570">
    <property type="entry name" value="Tscrpt_reg_YsiA_C"/>
</dbReference>
<dbReference type="InterPro" id="IPR001647">
    <property type="entry name" value="HTH_TetR"/>
</dbReference>
<reference evidence="4" key="1">
    <citation type="submission" date="2024-05" db="EMBL/GenBank/DDBJ databases">
        <title>Isolation and characterization of Sporomusa carbonis sp. nov., a carboxydotrophic hydrogenogen in the genus of Sporomusa isolated from a charcoal burning pile.</title>
        <authorList>
            <person name="Boeer T."/>
            <person name="Rosenbaum F."/>
            <person name="Eysell L."/>
            <person name="Mueller V."/>
            <person name="Daniel R."/>
            <person name="Poehlein A."/>
        </authorList>
    </citation>
    <scope>NUCLEOTIDE SEQUENCE [LARGE SCALE GENOMIC DNA]</scope>
    <source>
        <strain evidence="4">DSM 10669</strain>
    </source>
</reference>
<evidence type="ECO:0000313" key="4">
    <source>
        <dbReference type="EMBL" id="XFO66988.1"/>
    </source>
</evidence>
<accession>A0ABZ3INP3</accession>
<dbReference type="PRINTS" id="PR00455">
    <property type="entry name" value="HTHTETR"/>
</dbReference>
<feature type="domain" description="HTH tetR-type" evidence="3">
    <location>
        <begin position="9"/>
        <end position="69"/>
    </location>
</feature>
<dbReference type="EMBL" id="CP155573">
    <property type="protein sequence ID" value="XFO66988.1"/>
    <property type="molecule type" value="Genomic_DNA"/>
</dbReference>
<gene>
    <name evidence="4" type="primary">fadR_1</name>
    <name evidence="4" type="ORF">SPSIL_031590</name>
</gene>
<dbReference type="RefSeq" id="WP_094605109.1">
    <property type="nucleotide sequence ID" value="NZ_CP155573.1"/>
</dbReference>
<dbReference type="InterPro" id="IPR036271">
    <property type="entry name" value="Tet_transcr_reg_TetR-rel_C_sf"/>
</dbReference>
<dbReference type="PANTHER" id="PTHR43479">
    <property type="entry name" value="ACREF/ENVCD OPERON REPRESSOR-RELATED"/>
    <property type="match status" value="1"/>
</dbReference>
<dbReference type="InterPro" id="IPR023772">
    <property type="entry name" value="DNA-bd_HTH_TetR-type_CS"/>
</dbReference>
<evidence type="ECO:0000259" key="3">
    <source>
        <dbReference type="PROSITE" id="PS50977"/>
    </source>
</evidence>